<evidence type="ECO:0000313" key="2">
    <source>
        <dbReference type="EMBL" id="KAH9416931.1"/>
    </source>
</evidence>
<organism evidence="2 3">
    <name type="scientific">Dermatophagoides pteronyssinus</name>
    <name type="common">European house dust mite</name>
    <dbReference type="NCBI Taxonomy" id="6956"/>
    <lineage>
        <taxon>Eukaryota</taxon>
        <taxon>Metazoa</taxon>
        <taxon>Ecdysozoa</taxon>
        <taxon>Arthropoda</taxon>
        <taxon>Chelicerata</taxon>
        <taxon>Arachnida</taxon>
        <taxon>Acari</taxon>
        <taxon>Acariformes</taxon>
        <taxon>Sarcoptiformes</taxon>
        <taxon>Astigmata</taxon>
        <taxon>Psoroptidia</taxon>
        <taxon>Analgoidea</taxon>
        <taxon>Pyroglyphidae</taxon>
        <taxon>Dermatophagoidinae</taxon>
        <taxon>Dermatophagoides</taxon>
    </lineage>
</organism>
<proteinExistence type="predicted"/>
<keyword evidence="1" id="KW-0472">Membrane</keyword>
<reference evidence="2 3" key="1">
    <citation type="journal article" date="2018" name="J. Allergy Clin. Immunol.">
        <title>High-quality assembly of Dermatophagoides pteronyssinus genome and transcriptome reveals a wide range of novel allergens.</title>
        <authorList>
            <person name="Liu X.Y."/>
            <person name="Yang K.Y."/>
            <person name="Wang M.Q."/>
            <person name="Kwok J.S."/>
            <person name="Zeng X."/>
            <person name="Yang Z."/>
            <person name="Xiao X.J."/>
            <person name="Lau C.P."/>
            <person name="Li Y."/>
            <person name="Huang Z.M."/>
            <person name="Ba J.G."/>
            <person name="Yim A.K."/>
            <person name="Ouyang C.Y."/>
            <person name="Ngai S.M."/>
            <person name="Chan T.F."/>
            <person name="Leung E.L."/>
            <person name="Liu L."/>
            <person name="Liu Z.G."/>
            <person name="Tsui S.K."/>
        </authorList>
    </citation>
    <scope>NUCLEOTIDE SEQUENCE [LARGE SCALE GENOMIC DNA]</scope>
    <source>
        <strain evidence="2">Derp</strain>
    </source>
</reference>
<sequence>MILQTTTTTTTNRDSFPFNNLPFWMSLSLSLSSILLFINCTLSFDFYILLEEKSSSLIYSSIDN</sequence>
<dbReference type="EMBL" id="NJHN03000084">
    <property type="protein sequence ID" value="KAH9416931.1"/>
    <property type="molecule type" value="Genomic_DNA"/>
</dbReference>
<dbReference type="Proteomes" id="UP000887458">
    <property type="component" value="Unassembled WGS sequence"/>
</dbReference>
<protein>
    <submittedName>
        <fullName evidence="2">Uncharacterized protein</fullName>
    </submittedName>
</protein>
<comment type="caution">
    <text evidence="2">The sequence shown here is derived from an EMBL/GenBank/DDBJ whole genome shotgun (WGS) entry which is preliminary data.</text>
</comment>
<feature type="transmembrane region" description="Helical" evidence="1">
    <location>
        <begin position="23"/>
        <end position="50"/>
    </location>
</feature>
<evidence type="ECO:0000313" key="3">
    <source>
        <dbReference type="Proteomes" id="UP000887458"/>
    </source>
</evidence>
<keyword evidence="1" id="KW-1133">Transmembrane helix</keyword>
<accession>A0ABQ8J2X3</accession>
<reference evidence="2 3" key="2">
    <citation type="journal article" date="2022" name="Mol. Biol. Evol.">
        <title>Comparative Genomics Reveals Insights into the Divergent Evolution of Astigmatic Mites and Household Pest Adaptations.</title>
        <authorList>
            <person name="Xiong Q."/>
            <person name="Wan A.T."/>
            <person name="Liu X."/>
            <person name="Fung C.S."/>
            <person name="Xiao X."/>
            <person name="Malainual N."/>
            <person name="Hou J."/>
            <person name="Wang L."/>
            <person name="Wang M."/>
            <person name="Yang K.Y."/>
            <person name="Cui Y."/>
            <person name="Leung E.L."/>
            <person name="Nong W."/>
            <person name="Shin S.K."/>
            <person name="Au S.W."/>
            <person name="Jeong K.Y."/>
            <person name="Chew F.T."/>
            <person name="Hui J.H."/>
            <person name="Leung T.F."/>
            <person name="Tungtrongchitr A."/>
            <person name="Zhong N."/>
            <person name="Liu Z."/>
            <person name="Tsui S.K."/>
        </authorList>
    </citation>
    <scope>NUCLEOTIDE SEQUENCE [LARGE SCALE GENOMIC DNA]</scope>
    <source>
        <strain evidence="2">Derp</strain>
    </source>
</reference>
<keyword evidence="3" id="KW-1185">Reference proteome</keyword>
<evidence type="ECO:0000256" key="1">
    <source>
        <dbReference type="SAM" id="Phobius"/>
    </source>
</evidence>
<keyword evidence="1" id="KW-0812">Transmembrane</keyword>
<gene>
    <name evidence="2" type="ORF">DERP_014828</name>
</gene>
<name>A0ABQ8J2X3_DERPT</name>